<accession>A0A221SY16</accession>
<dbReference type="RefSeq" id="WP_043778574.1">
    <property type="nucleotide sequence ID" value="NZ_CP021081.1"/>
</dbReference>
<dbReference type="AlphaFoldDB" id="A0A221SY16"/>
<dbReference type="InterPro" id="IPR038765">
    <property type="entry name" value="Papain-like_cys_pep_sf"/>
</dbReference>
<dbReference type="KEGG" id="dfc:DFI_11550"/>
<dbReference type="InterPro" id="IPR032708">
    <property type="entry name" value="McjB_C"/>
</dbReference>
<dbReference type="NCBIfam" id="NF033537">
    <property type="entry name" value="lasso_biosyn_B2"/>
    <property type="match status" value="1"/>
</dbReference>
<keyword evidence="3" id="KW-1185">Reference proteome</keyword>
<protein>
    <recommendedName>
        <fullName evidence="1">Microcin J25-processing protein McjB C-terminal domain-containing protein</fullName>
    </recommendedName>
</protein>
<sequence length="447" mass="49739">MTPITPPDLLRTLITGDPAQLGPADLPLIRALNLGGYAFARLPLTHPLRGDLRADHMNQALRHGVIRRELRALLAAWTGTGIPVMPLKGFALAEFEYATPGERYYGDVDLLIPDDAALTARAVRLGQQLGWTTDDHHTRPRLWTHETAHLYSPSGHVRLDLHRYPVAWLIGSRAQVQALTQALWADARVHDWQGLPLHLPAPVDRALIALILNRSWGGDQGGLKPADFTDLHTLMTRHGLTDDQLAHRAAQLGASGTWAAFRRVCHPGREAYGYGPPDTRDTLMRGIDADGANTARPTRARVWRDRFLTLPALLPWLPRTLPDVLSAHRAWRTRQDPRAFLEAGPTARYAEPSPITVEHIVGAVRWWTRLLYPRQSRVGVCVPRAYATSRALRRYGFPAVFVSGVARTPGGITGHAWVETPHGPLESYGEPDAGQRFRETFRHPART</sequence>
<dbReference type="Proteomes" id="UP000259030">
    <property type="component" value="Chromosome"/>
</dbReference>
<name>A0A221SY16_9DEIO</name>
<organism evidence="2 3">
    <name type="scientific">Deinococcus ficus</name>
    <dbReference type="NCBI Taxonomy" id="317577"/>
    <lineage>
        <taxon>Bacteria</taxon>
        <taxon>Thermotogati</taxon>
        <taxon>Deinococcota</taxon>
        <taxon>Deinococci</taxon>
        <taxon>Deinococcales</taxon>
        <taxon>Deinococcaceae</taxon>
        <taxon>Deinococcus</taxon>
    </lineage>
</organism>
<reference evidence="2 3" key="1">
    <citation type="submission" date="2017-05" db="EMBL/GenBank/DDBJ databases">
        <title>The complete genome sequence of Deinococcus ficus isolated from the rhizosphere of the Ficus religiosa L. in Taiwan.</title>
        <authorList>
            <person name="Wu K.-M."/>
            <person name="Liao T.-L."/>
            <person name="Liu Y.-M."/>
            <person name="Young C.-C."/>
            <person name="Tsai S.-F."/>
        </authorList>
    </citation>
    <scope>NUCLEOTIDE SEQUENCE [LARGE SCALE GENOMIC DNA]</scope>
    <source>
        <strain evidence="2 3">CC-FR2-10</strain>
    </source>
</reference>
<proteinExistence type="predicted"/>
<feature type="domain" description="Microcin J25-processing protein McjB C-terminal" evidence="1">
    <location>
        <begin position="329"/>
        <end position="440"/>
    </location>
</feature>
<dbReference type="Pfam" id="PF13471">
    <property type="entry name" value="Transglut_core3"/>
    <property type="match status" value="1"/>
</dbReference>
<dbReference type="Pfam" id="PF14907">
    <property type="entry name" value="NTP_transf_5"/>
    <property type="match status" value="1"/>
</dbReference>
<evidence type="ECO:0000259" key="1">
    <source>
        <dbReference type="Pfam" id="PF13471"/>
    </source>
</evidence>
<dbReference type="SUPFAM" id="SSF54001">
    <property type="entry name" value="Cysteine proteinases"/>
    <property type="match status" value="1"/>
</dbReference>
<dbReference type="EMBL" id="CP021081">
    <property type="protein sequence ID" value="ASN81544.1"/>
    <property type="molecule type" value="Genomic_DNA"/>
</dbReference>
<evidence type="ECO:0000313" key="3">
    <source>
        <dbReference type="Proteomes" id="UP000259030"/>
    </source>
</evidence>
<gene>
    <name evidence="2" type="ORF">DFI_11550</name>
</gene>
<evidence type="ECO:0000313" key="2">
    <source>
        <dbReference type="EMBL" id="ASN81544.1"/>
    </source>
</evidence>
<dbReference type="InterPro" id="IPR039498">
    <property type="entry name" value="NTP_transf_5"/>
</dbReference>
<dbReference type="InterPro" id="IPR053521">
    <property type="entry name" value="McjB-like"/>
</dbReference>